<comment type="caution">
    <text evidence="2">The sequence shown here is derived from an EMBL/GenBank/DDBJ whole genome shotgun (WGS) entry which is preliminary data.</text>
</comment>
<dbReference type="Proteomes" id="UP001178507">
    <property type="component" value="Unassembled WGS sequence"/>
</dbReference>
<evidence type="ECO:0000259" key="1">
    <source>
        <dbReference type="Pfam" id="PF00248"/>
    </source>
</evidence>
<feature type="domain" description="NADP-dependent oxidoreductase" evidence="1">
    <location>
        <begin position="23"/>
        <end position="274"/>
    </location>
</feature>
<dbReference type="GO" id="GO:0005829">
    <property type="term" value="C:cytosol"/>
    <property type="evidence" value="ECO:0007669"/>
    <property type="project" value="TreeGrafter"/>
</dbReference>
<protein>
    <recommendedName>
        <fullName evidence="1">NADP-dependent oxidoreductase domain-containing protein</fullName>
    </recommendedName>
</protein>
<dbReference type="EMBL" id="CAUJNA010001500">
    <property type="protein sequence ID" value="CAJ1387307.1"/>
    <property type="molecule type" value="Genomic_DNA"/>
</dbReference>
<dbReference type="PANTHER" id="PTHR42686:SF1">
    <property type="entry name" value="GH17980P-RELATED"/>
    <property type="match status" value="1"/>
</dbReference>
<dbReference type="SUPFAM" id="SSF51430">
    <property type="entry name" value="NAD(P)-linked oxidoreductase"/>
    <property type="match status" value="1"/>
</dbReference>
<reference evidence="2" key="1">
    <citation type="submission" date="2023-08" db="EMBL/GenBank/DDBJ databases">
        <authorList>
            <person name="Chen Y."/>
            <person name="Shah S."/>
            <person name="Dougan E. K."/>
            <person name="Thang M."/>
            <person name="Chan C."/>
        </authorList>
    </citation>
    <scope>NUCLEOTIDE SEQUENCE</scope>
</reference>
<dbReference type="InterPro" id="IPR023210">
    <property type="entry name" value="NADP_OxRdtase_dom"/>
</dbReference>
<dbReference type="AlphaFoldDB" id="A0AA36IGS2"/>
<organism evidence="2 3">
    <name type="scientific">Effrenium voratum</name>
    <dbReference type="NCBI Taxonomy" id="2562239"/>
    <lineage>
        <taxon>Eukaryota</taxon>
        <taxon>Sar</taxon>
        <taxon>Alveolata</taxon>
        <taxon>Dinophyceae</taxon>
        <taxon>Suessiales</taxon>
        <taxon>Symbiodiniaceae</taxon>
        <taxon>Effrenium</taxon>
    </lineage>
</organism>
<sequence>MRIRRPGTAAGCPSSAWAERWLLKAEVAVSTKVGRIIVPRPEASKYGHRVEADYDEAFPTQKYHNNVVVWDYRKEGVEEALRQCQRRLQRTLIDCVRVHDAESQERWQEACSQGGAVDTLVSMRRAGAIGQVSLGFNSMEFLLKSVKAFPVGTFDNIMVARTWNLLDQSAYPLLLECQNRGIRVHIAAPFCAGLLWGQSLFMYSSTVPVEATEKAKRWQDLGSSYGLSLPQLALAFAFLPACVERIAIGCASPEQVRSNVGLCGVKVPAELWQRAKAEGLLPASMEIS</sequence>
<evidence type="ECO:0000313" key="2">
    <source>
        <dbReference type="EMBL" id="CAJ1387307.1"/>
    </source>
</evidence>
<proteinExistence type="predicted"/>
<evidence type="ECO:0000313" key="3">
    <source>
        <dbReference type="Proteomes" id="UP001178507"/>
    </source>
</evidence>
<name>A0AA36IGS2_9DINO</name>
<dbReference type="InterPro" id="IPR020471">
    <property type="entry name" value="AKR"/>
</dbReference>
<dbReference type="Gene3D" id="3.20.20.100">
    <property type="entry name" value="NADP-dependent oxidoreductase domain"/>
    <property type="match status" value="1"/>
</dbReference>
<keyword evidence="3" id="KW-1185">Reference proteome</keyword>
<dbReference type="PANTHER" id="PTHR42686">
    <property type="entry name" value="GH17980P-RELATED"/>
    <property type="match status" value="1"/>
</dbReference>
<gene>
    <name evidence="2" type="ORF">EVOR1521_LOCUS13417</name>
</gene>
<dbReference type="InterPro" id="IPR036812">
    <property type="entry name" value="NAD(P)_OxRdtase_dom_sf"/>
</dbReference>
<dbReference type="GO" id="GO:0016491">
    <property type="term" value="F:oxidoreductase activity"/>
    <property type="evidence" value="ECO:0007669"/>
    <property type="project" value="InterPro"/>
</dbReference>
<accession>A0AA36IGS2</accession>
<dbReference type="Pfam" id="PF00248">
    <property type="entry name" value="Aldo_ket_red"/>
    <property type="match status" value="1"/>
</dbReference>